<evidence type="ECO:0000313" key="4">
    <source>
        <dbReference type="EMBL" id="KAA9149866.1"/>
    </source>
</evidence>
<feature type="domain" description="DUF6542" evidence="3">
    <location>
        <begin position="24"/>
        <end position="143"/>
    </location>
</feature>
<dbReference type="InterPro" id="IPR046672">
    <property type="entry name" value="DUF6542"/>
</dbReference>
<evidence type="ECO:0000256" key="2">
    <source>
        <dbReference type="SAM" id="Phobius"/>
    </source>
</evidence>
<dbReference type="Proteomes" id="UP000319769">
    <property type="component" value="Unassembled WGS sequence"/>
</dbReference>
<keyword evidence="2" id="KW-0472">Membrane</keyword>
<reference evidence="4" key="1">
    <citation type="submission" date="2019-09" db="EMBL/GenBank/DDBJ databases">
        <authorList>
            <person name="Teo W.F.A."/>
            <person name="Duangmal K."/>
        </authorList>
    </citation>
    <scope>NUCLEOTIDE SEQUENCE [LARGE SCALE GENOMIC DNA]</scope>
    <source>
        <strain evidence="4">K81G1</strain>
    </source>
</reference>
<gene>
    <name evidence="4" type="ORF">FPZ12_042390</name>
</gene>
<evidence type="ECO:0000259" key="3">
    <source>
        <dbReference type="Pfam" id="PF20177"/>
    </source>
</evidence>
<keyword evidence="5" id="KW-1185">Reference proteome</keyword>
<organism evidence="4 5">
    <name type="scientific">Amycolatopsis acidicola</name>
    <dbReference type="NCBI Taxonomy" id="2596893"/>
    <lineage>
        <taxon>Bacteria</taxon>
        <taxon>Bacillati</taxon>
        <taxon>Actinomycetota</taxon>
        <taxon>Actinomycetes</taxon>
        <taxon>Pseudonocardiales</taxon>
        <taxon>Pseudonocardiaceae</taxon>
        <taxon>Amycolatopsis</taxon>
    </lineage>
</organism>
<keyword evidence="2" id="KW-0812">Transmembrane</keyword>
<name>A0A5N0ULB7_9PSEU</name>
<accession>A0A5N0ULB7</accession>
<evidence type="ECO:0000313" key="5">
    <source>
        <dbReference type="Proteomes" id="UP000319769"/>
    </source>
</evidence>
<feature type="transmembrane region" description="Helical" evidence="2">
    <location>
        <begin position="52"/>
        <end position="70"/>
    </location>
</feature>
<sequence>MREPLPRSGPATEGQSGSDDRERGLPSVVVMLLVVLVCAAASYFDLRVTQRFGFPFGTAFIGGCLLAVLVVRRRGVLLVLCTPPLLMIVAGVLAAEVFLRPSGSLESQALTVGVPVMTGFPLMVAGTVVALLAGSIRLFSTRRSRHD</sequence>
<dbReference type="AlphaFoldDB" id="A0A5N0ULB7"/>
<protein>
    <recommendedName>
        <fullName evidence="3">DUF6542 domain-containing protein</fullName>
    </recommendedName>
</protein>
<feature type="region of interest" description="Disordered" evidence="1">
    <location>
        <begin position="1"/>
        <end position="22"/>
    </location>
</feature>
<feature type="transmembrane region" description="Helical" evidence="2">
    <location>
        <begin position="119"/>
        <end position="139"/>
    </location>
</feature>
<comment type="caution">
    <text evidence="4">The sequence shown here is derived from an EMBL/GenBank/DDBJ whole genome shotgun (WGS) entry which is preliminary data.</text>
</comment>
<dbReference type="RefSeq" id="WP_144762268.1">
    <property type="nucleotide sequence ID" value="NZ_VMNW02000130.1"/>
</dbReference>
<dbReference type="EMBL" id="VMNW02000130">
    <property type="protein sequence ID" value="KAA9149866.1"/>
    <property type="molecule type" value="Genomic_DNA"/>
</dbReference>
<evidence type="ECO:0000256" key="1">
    <source>
        <dbReference type="SAM" id="MobiDB-lite"/>
    </source>
</evidence>
<feature type="transmembrane region" description="Helical" evidence="2">
    <location>
        <begin position="25"/>
        <end position="46"/>
    </location>
</feature>
<proteinExistence type="predicted"/>
<feature type="transmembrane region" description="Helical" evidence="2">
    <location>
        <begin position="77"/>
        <end position="99"/>
    </location>
</feature>
<dbReference type="Pfam" id="PF20177">
    <property type="entry name" value="DUF6542"/>
    <property type="match status" value="1"/>
</dbReference>
<keyword evidence="2" id="KW-1133">Transmembrane helix</keyword>